<dbReference type="EMBL" id="JBBEGL010000003">
    <property type="protein sequence ID" value="MEJ2887704.1"/>
    <property type="molecule type" value="Genomic_DNA"/>
</dbReference>
<proteinExistence type="predicted"/>
<reference evidence="2 3" key="1">
    <citation type="submission" date="2024-03" db="EMBL/GenBank/DDBJ databases">
        <title>Actinomycetospora sp. OC33-EN06, a novel actinomycete isolated from wild orchid (Aerides multiflora).</title>
        <authorList>
            <person name="Suriyachadkun C."/>
        </authorList>
    </citation>
    <scope>NUCLEOTIDE SEQUENCE [LARGE SCALE GENOMIC DNA]</scope>
    <source>
        <strain evidence="2 3">OC33-EN06</strain>
    </source>
</reference>
<dbReference type="RefSeq" id="WP_337714151.1">
    <property type="nucleotide sequence ID" value="NZ_JBBEGL010000003.1"/>
</dbReference>
<dbReference type="Pfam" id="PF00656">
    <property type="entry name" value="Peptidase_C14"/>
    <property type="match status" value="1"/>
</dbReference>
<keyword evidence="3" id="KW-1185">Reference proteome</keyword>
<comment type="caution">
    <text evidence="2">The sequence shown here is derived from an EMBL/GenBank/DDBJ whole genome shotgun (WGS) entry which is preliminary data.</text>
</comment>
<evidence type="ECO:0000259" key="1">
    <source>
        <dbReference type="Pfam" id="PF00656"/>
    </source>
</evidence>
<evidence type="ECO:0000313" key="2">
    <source>
        <dbReference type="EMBL" id="MEJ2887704.1"/>
    </source>
</evidence>
<dbReference type="PANTHER" id="PTHR48104:SF30">
    <property type="entry name" value="METACASPASE-1"/>
    <property type="match status" value="1"/>
</dbReference>
<organism evidence="2 3">
    <name type="scientific">Actinomycetospora aeridis</name>
    <dbReference type="NCBI Taxonomy" id="3129231"/>
    <lineage>
        <taxon>Bacteria</taxon>
        <taxon>Bacillati</taxon>
        <taxon>Actinomycetota</taxon>
        <taxon>Actinomycetes</taxon>
        <taxon>Pseudonocardiales</taxon>
        <taxon>Pseudonocardiaceae</taxon>
        <taxon>Actinomycetospora</taxon>
    </lineage>
</organism>
<feature type="domain" description="Peptidase C14 caspase" evidence="1">
    <location>
        <begin position="3"/>
        <end position="253"/>
    </location>
</feature>
<sequence>MPRRRALLIGSRVGALRGVEGDVAAMGDVLEGHGFTTDRRTGSAASAAGIVAAYRELVADTAPDDATVVYYTGHGARERGPRDDPTAPTWLQYIVPTDIEDVSGDRARCVLAEELSLLQLELTRRTTNVTTILDCCHSARMSRTPEALPRALDVDLPRTDLLRRWADLRADPLLASVTTDSNPHAVRVVACSPAELAYERPSAALGGAPHGVLTAALVGVLADAASADLTWREVRDLVRSAVIEVVRQRPEVEGPVDRLLFSLERRAQTGVRPVRVVDGVALMDGAALFGAAVGDTYVLVAPGRAAGAAEITAVVTGIVDGRAVLALTGGTAADLAGGTAAWPREVALGARPVAIVPPTATSRPEIVAELARTAHVRIVEEAPGTLATVRLGGGGAQLLDADGAPLYGDHATPTPAEVAEDVRTLARAAWVRELASGTGREELHDDVDVSWLRVREDGGDEVLGQGAHLFVGDHVVIRARNRATRTRYVSVVDVGLAGRLEILTSSEPDGISVAPTHTYEVGRSSPGASGLPLRWPAGLPDGSPRAETMVTIAANAKIDGLGQLAQPGVVTRSGTLTTRIGRLLEDLAVGRRAREQAGGDPVRYRVVPFDFVLHPGPRPPDGPSEPVFAIDERPDDAVRLVTPAPPDGDVPTRRLVVRLDALDVPGLAGGPVRLDVLAAPAGEVVRARTLRLPAGAALPAEGLLLDEGGPGRFLDLAVWVGPDTGDGEDLADLPDLAAPGRRSDGSAGAVARLVVAADEALGPQADPGFRALLLPDDRFGAGDGSRRRPTAGVLRGDGIALALALVDPDAG</sequence>
<gene>
    <name evidence="2" type="ORF">WCD41_14690</name>
</gene>
<dbReference type="SUPFAM" id="SSF52129">
    <property type="entry name" value="Caspase-like"/>
    <property type="match status" value="1"/>
</dbReference>
<protein>
    <submittedName>
        <fullName evidence="2">Caspase family protein</fullName>
    </submittedName>
</protein>
<dbReference type="Proteomes" id="UP001370100">
    <property type="component" value="Unassembled WGS sequence"/>
</dbReference>
<dbReference type="PANTHER" id="PTHR48104">
    <property type="entry name" value="METACASPASE-4"/>
    <property type="match status" value="1"/>
</dbReference>
<evidence type="ECO:0000313" key="3">
    <source>
        <dbReference type="Proteomes" id="UP001370100"/>
    </source>
</evidence>
<dbReference type="InterPro" id="IPR011600">
    <property type="entry name" value="Pept_C14_caspase"/>
</dbReference>
<dbReference type="InterPro" id="IPR050452">
    <property type="entry name" value="Metacaspase"/>
</dbReference>
<accession>A0ABU8N5N4</accession>
<dbReference type="InterPro" id="IPR029030">
    <property type="entry name" value="Caspase-like_dom_sf"/>
</dbReference>
<dbReference type="Gene3D" id="3.40.50.1460">
    <property type="match status" value="1"/>
</dbReference>
<name>A0ABU8N5N4_9PSEU</name>